<dbReference type="PIRSF" id="PIRSF037676">
    <property type="entry name" value="DUF683"/>
    <property type="match status" value="1"/>
</dbReference>
<reference evidence="3" key="1">
    <citation type="submission" date="2020-09" db="EMBL/GenBank/DDBJ databases">
        <title>Rhizobia associated with sainfoin plants.</title>
        <authorList>
            <person name="Asharfi S."/>
            <person name="Kuzmanovic N."/>
            <person name="Bunk B."/>
            <person name="Sproeer C."/>
            <person name="Becker M."/>
            <person name="Thuenen T."/>
        </authorList>
    </citation>
    <scope>NUCLEOTIDE SEQUENCE</scope>
    <source>
        <strain evidence="3">OM4</strain>
    </source>
</reference>
<comment type="similarity">
    <text evidence="2">Belongs to the UPF0437 family.</text>
</comment>
<protein>
    <recommendedName>
        <fullName evidence="5">Rop-like family nitrogen fixation protein</fullName>
    </recommendedName>
</protein>
<dbReference type="Proteomes" id="UP001058098">
    <property type="component" value="Chromosome"/>
</dbReference>
<evidence type="ECO:0008006" key="5">
    <source>
        <dbReference type="Google" id="ProtNLM"/>
    </source>
</evidence>
<dbReference type="InterPro" id="IPR029012">
    <property type="entry name" value="Helix_hairpin_bin_sf"/>
</dbReference>
<evidence type="ECO:0000256" key="2">
    <source>
        <dbReference type="ARBA" id="ARBA00044954"/>
    </source>
</evidence>
<evidence type="ECO:0000256" key="1">
    <source>
        <dbReference type="ARBA" id="ARBA00023231"/>
    </source>
</evidence>
<name>A0ABY5QWM0_9HYPH</name>
<evidence type="ECO:0000313" key="4">
    <source>
        <dbReference type="Proteomes" id="UP001058098"/>
    </source>
</evidence>
<gene>
    <name evidence="3" type="ORF">IHQ72_34095</name>
</gene>
<keyword evidence="1" id="KW-0535">Nitrogen fixation</keyword>
<dbReference type="Pfam" id="PF05082">
    <property type="entry name" value="Rop-like"/>
    <property type="match status" value="1"/>
</dbReference>
<organism evidence="3 4">
    <name type="scientific">Mesorhizobium onobrychidis</name>
    <dbReference type="NCBI Taxonomy" id="2775404"/>
    <lineage>
        <taxon>Bacteria</taxon>
        <taxon>Pseudomonadati</taxon>
        <taxon>Pseudomonadota</taxon>
        <taxon>Alphaproteobacteria</taxon>
        <taxon>Hyphomicrobiales</taxon>
        <taxon>Phyllobacteriaceae</taxon>
        <taxon>Mesorhizobium</taxon>
    </lineage>
</organism>
<proteinExistence type="inferred from homology"/>
<dbReference type="RefSeq" id="WP_258120249.1">
    <property type="nucleotide sequence ID" value="NZ_CP062229.1"/>
</dbReference>
<evidence type="ECO:0000313" key="3">
    <source>
        <dbReference type="EMBL" id="UVC15423.1"/>
    </source>
</evidence>
<dbReference type="Gene3D" id="1.10.287.660">
    <property type="entry name" value="Helix hairpin bin"/>
    <property type="match status" value="1"/>
</dbReference>
<dbReference type="InterPro" id="IPR007774">
    <property type="entry name" value="Put_N_fixation"/>
</dbReference>
<sequence length="66" mass="7692">MSDLEMRKKVRKLQLRSAIAKMALHELVEDLPVKWTEIQEVAEKTHALYAELDAAKRELSTMKNVR</sequence>
<dbReference type="EMBL" id="CP062229">
    <property type="protein sequence ID" value="UVC15423.1"/>
    <property type="molecule type" value="Genomic_DNA"/>
</dbReference>
<keyword evidence="4" id="KW-1185">Reference proteome</keyword>
<accession>A0ABY5QWM0</accession>